<proteinExistence type="inferred from homology"/>
<dbReference type="PRINTS" id="PR01438">
    <property type="entry name" value="UNVRSLSTRESS"/>
</dbReference>
<evidence type="ECO:0000313" key="3">
    <source>
        <dbReference type="EMBL" id="MDA1387802.1"/>
    </source>
</evidence>
<protein>
    <submittedName>
        <fullName evidence="4">Nucleotide-binding universal stress UspA family protein</fullName>
    </submittedName>
    <submittedName>
        <fullName evidence="3">Universal stress protein</fullName>
    </submittedName>
</protein>
<dbReference type="InterPro" id="IPR014729">
    <property type="entry name" value="Rossmann-like_a/b/a_fold"/>
</dbReference>
<keyword evidence="6" id="KW-1185">Reference proteome</keyword>
<dbReference type="InterPro" id="IPR006015">
    <property type="entry name" value="Universal_stress_UspA"/>
</dbReference>
<dbReference type="SUPFAM" id="SSF52402">
    <property type="entry name" value="Adenine nucleotide alpha hydrolases-like"/>
    <property type="match status" value="1"/>
</dbReference>
<dbReference type="InterPro" id="IPR006016">
    <property type="entry name" value="UspA"/>
</dbReference>
<evidence type="ECO:0000313" key="5">
    <source>
        <dbReference type="Proteomes" id="UP001145799"/>
    </source>
</evidence>
<dbReference type="PANTHER" id="PTHR31964:SF113">
    <property type="entry name" value="USPA DOMAIN-CONTAINING PROTEIN"/>
    <property type="match status" value="1"/>
</dbReference>
<dbReference type="RefSeq" id="WP_270124296.1">
    <property type="nucleotide sequence ID" value="NZ_BAAAOM010000002.1"/>
</dbReference>
<dbReference type="Proteomes" id="UP001183604">
    <property type="component" value="Unassembled WGS sequence"/>
</dbReference>
<organism evidence="3 5">
    <name type="scientific">Glycomyces lechevalierae</name>
    <dbReference type="NCBI Taxonomy" id="256034"/>
    <lineage>
        <taxon>Bacteria</taxon>
        <taxon>Bacillati</taxon>
        <taxon>Actinomycetota</taxon>
        <taxon>Actinomycetes</taxon>
        <taxon>Glycomycetales</taxon>
        <taxon>Glycomycetaceae</taxon>
        <taxon>Glycomyces</taxon>
    </lineage>
</organism>
<dbReference type="EMBL" id="JAVDYD010000001">
    <property type="protein sequence ID" value="MDR7337435.1"/>
    <property type="molecule type" value="Genomic_DNA"/>
</dbReference>
<evidence type="ECO:0000313" key="4">
    <source>
        <dbReference type="EMBL" id="MDR7337435.1"/>
    </source>
</evidence>
<name>A0A9X3PR86_9ACTN</name>
<gene>
    <name evidence="4" type="ORF">J2S69_001154</name>
    <name evidence="3" type="ORF">O2L01_22610</name>
</gene>
<dbReference type="CDD" id="cd23659">
    <property type="entry name" value="USP_At3g01520-like"/>
    <property type="match status" value="1"/>
</dbReference>
<dbReference type="Pfam" id="PF00582">
    <property type="entry name" value="Usp"/>
    <property type="match status" value="1"/>
</dbReference>
<accession>A0A9X3PR86</accession>
<evidence type="ECO:0000313" key="6">
    <source>
        <dbReference type="Proteomes" id="UP001183604"/>
    </source>
</evidence>
<dbReference type="Gene3D" id="3.40.50.620">
    <property type="entry name" value="HUPs"/>
    <property type="match status" value="1"/>
</dbReference>
<feature type="domain" description="UspA" evidence="2">
    <location>
        <begin position="7"/>
        <end position="142"/>
    </location>
</feature>
<dbReference type="AlphaFoldDB" id="A0A9X3PR86"/>
<reference evidence="3" key="1">
    <citation type="submission" date="2022-12" db="EMBL/GenBank/DDBJ databases">
        <title>Gycomyces niveus sp.nov., a novel actinomycete isolated from soil in Shouguang.</title>
        <authorList>
            <person name="Yang X."/>
        </authorList>
    </citation>
    <scope>NUCLEOTIDE SEQUENCE</scope>
    <source>
        <strain evidence="3">DSM 44724</strain>
    </source>
</reference>
<sequence length="145" mass="15224">MAQGTQEKVVVGVDGSPTSLRALRWALEYAERTGAAIEALHAWQIPTTYGAPVAVLPGENFAATAERALNGSVDQELGDRDDLHVERVAELGYPPKVLVEHSKGADLLVVGSRGRGGFTGTLLGSVSLHCVSHAACPVVVVRVDD</sequence>
<dbReference type="Proteomes" id="UP001145799">
    <property type="component" value="Unassembled WGS sequence"/>
</dbReference>
<dbReference type="PANTHER" id="PTHR31964">
    <property type="entry name" value="ADENINE NUCLEOTIDE ALPHA HYDROLASES-LIKE SUPERFAMILY PROTEIN"/>
    <property type="match status" value="1"/>
</dbReference>
<dbReference type="EMBL" id="JAPZVQ010000019">
    <property type="protein sequence ID" value="MDA1387802.1"/>
    <property type="molecule type" value="Genomic_DNA"/>
</dbReference>
<comment type="similarity">
    <text evidence="1">Belongs to the universal stress protein A family.</text>
</comment>
<comment type="caution">
    <text evidence="3">The sequence shown here is derived from an EMBL/GenBank/DDBJ whole genome shotgun (WGS) entry which is preliminary data.</text>
</comment>
<evidence type="ECO:0000256" key="1">
    <source>
        <dbReference type="ARBA" id="ARBA00008791"/>
    </source>
</evidence>
<reference evidence="4 6" key="2">
    <citation type="submission" date="2023-07" db="EMBL/GenBank/DDBJ databases">
        <title>Sequencing the genomes of 1000 actinobacteria strains.</title>
        <authorList>
            <person name="Klenk H.-P."/>
        </authorList>
    </citation>
    <scope>NUCLEOTIDE SEQUENCE [LARGE SCALE GENOMIC DNA]</scope>
    <source>
        <strain evidence="4 6">DSM 44724</strain>
    </source>
</reference>
<evidence type="ECO:0000259" key="2">
    <source>
        <dbReference type="Pfam" id="PF00582"/>
    </source>
</evidence>